<protein>
    <submittedName>
        <fullName evidence="2">Tyrosine-protein phosphatase non-receptor type 9-like</fullName>
    </submittedName>
</protein>
<organism evidence="2 3">
    <name type="scientific">Planoprotostelium fungivorum</name>
    <dbReference type="NCBI Taxonomy" id="1890364"/>
    <lineage>
        <taxon>Eukaryota</taxon>
        <taxon>Amoebozoa</taxon>
        <taxon>Evosea</taxon>
        <taxon>Variosea</taxon>
        <taxon>Cavosteliida</taxon>
        <taxon>Cavosteliaceae</taxon>
        <taxon>Planoprotostelium</taxon>
    </lineage>
</organism>
<evidence type="ECO:0000313" key="2">
    <source>
        <dbReference type="EMBL" id="PRP88479.1"/>
    </source>
</evidence>
<evidence type="ECO:0000313" key="3">
    <source>
        <dbReference type="Proteomes" id="UP000241769"/>
    </source>
</evidence>
<sequence length="283" mass="33084">MGKTKNKEDKPFNRLAAEFQWTPDLDEDHIFPREREMILKLRDANPDIQDWSDKLILYFLFARRHDLEKTQELLDLNVKMLKEMNLYGRRLTRKEIADLDVGRYMFFANTVDVHDRILVFLDMSKADPKRNRKQFLWPAVWYEIQFHTDVYTVRYLRNGLVLVGNMEGMYANHDPAIKQMDTSSEGKEASKGMMGLFPRRVRQMAVVNGGAIFKIVYQIAKTIMPRKMTKRVAMIGNEDLKKLVPASSLPPLVGGTTDLTVEKFVRDLDEYDARYTLSEQKPI</sequence>
<dbReference type="GO" id="GO:0016020">
    <property type="term" value="C:membrane"/>
    <property type="evidence" value="ECO:0007669"/>
    <property type="project" value="TreeGrafter"/>
</dbReference>
<dbReference type="Gene3D" id="3.40.525.10">
    <property type="entry name" value="CRAL-TRIO lipid binding domain"/>
    <property type="match status" value="1"/>
</dbReference>
<dbReference type="OrthoDB" id="75724at2759"/>
<dbReference type="InterPro" id="IPR036865">
    <property type="entry name" value="CRAL-TRIO_dom_sf"/>
</dbReference>
<dbReference type="PANTHER" id="PTHR10174:SF208">
    <property type="entry name" value="CRAL-TRIO DOMAIN-CONTAINING PROTEIN DDB_G0278031"/>
    <property type="match status" value="1"/>
</dbReference>
<keyword evidence="3" id="KW-1185">Reference proteome</keyword>
<accession>A0A2P6NX07</accession>
<feature type="domain" description="CRAL-TRIO" evidence="1">
    <location>
        <begin position="66"/>
        <end position="261"/>
    </location>
</feature>
<dbReference type="EMBL" id="MDYQ01000010">
    <property type="protein sequence ID" value="PRP88479.1"/>
    <property type="molecule type" value="Genomic_DNA"/>
</dbReference>
<keyword evidence="2" id="KW-0675">Receptor</keyword>
<comment type="caution">
    <text evidence="2">The sequence shown here is derived from an EMBL/GenBank/DDBJ whole genome shotgun (WGS) entry which is preliminary data.</text>
</comment>
<dbReference type="GO" id="GO:1902936">
    <property type="term" value="F:phosphatidylinositol bisphosphate binding"/>
    <property type="evidence" value="ECO:0007669"/>
    <property type="project" value="TreeGrafter"/>
</dbReference>
<reference evidence="2 3" key="1">
    <citation type="journal article" date="2018" name="Genome Biol. Evol.">
        <title>Multiple Roots of Fruiting Body Formation in Amoebozoa.</title>
        <authorList>
            <person name="Hillmann F."/>
            <person name="Forbes G."/>
            <person name="Novohradska S."/>
            <person name="Ferling I."/>
            <person name="Riege K."/>
            <person name="Groth M."/>
            <person name="Westermann M."/>
            <person name="Marz M."/>
            <person name="Spaller T."/>
            <person name="Winckler T."/>
            <person name="Schaap P."/>
            <person name="Glockner G."/>
        </authorList>
    </citation>
    <scope>NUCLEOTIDE SEQUENCE [LARGE SCALE GENOMIC DNA]</scope>
    <source>
        <strain evidence="2 3">Jena</strain>
    </source>
</reference>
<dbReference type="SUPFAM" id="SSF46938">
    <property type="entry name" value="CRAL/TRIO N-terminal domain"/>
    <property type="match status" value="1"/>
</dbReference>
<dbReference type="PROSITE" id="PS50191">
    <property type="entry name" value="CRAL_TRIO"/>
    <property type="match status" value="1"/>
</dbReference>
<dbReference type="InterPro" id="IPR036273">
    <property type="entry name" value="CRAL/TRIO_N_dom_sf"/>
</dbReference>
<dbReference type="InParanoid" id="A0A2P6NX07"/>
<dbReference type="Proteomes" id="UP000241769">
    <property type="component" value="Unassembled WGS sequence"/>
</dbReference>
<dbReference type="PANTHER" id="PTHR10174">
    <property type="entry name" value="ALPHA-TOCOPHEROL TRANSFER PROTEIN-RELATED"/>
    <property type="match status" value="1"/>
</dbReference>
<dbReference type="InterPro" id="IPR001251">
    <property type="entry name" value="CRAL-TRIO_dom"/>
</dbReference>
<dbReference type="SUPFAM" id="SSF52087">
    <property type="entry name" value="CRAL/TRIO domain"/>
    <property type="match status" value="1"/>
</dbReference>
<gene>
    <name evidence="2" type="ORF">PROFUN_03196</name>
</gene>
<proteinExistence type="predicted"/>
<evidence type="ECO:0000259" key="1">
    <source>
        <dbReference type="PROSITE" id="PS50191"/>
    </source>
</evidence>
<dbReference type="AlphaFoldDB" id="A0A2P6NX07"/>
<dbReference type="CDD" id="cd00170">
    <property type="entry name" value="SEC14"/>
    <property type="match status" value="1"/>
</dbReference>
<name>A0A2P6NX07_9EUKA</name>
<dbReference type="Pfam" id="PF00650">
    <property type="entry name" value="CRAL_TRIO"/>
    <property type="match status" value="1"/>
</dbReference>